<reference evidence="2 3" key="1">
    <citation type="submission" date="2023-01" db="EMBL/GenBank/DDBJ databases">
        <title>Analysis of 21 Apiospora genomes using comparative genomics revels a genus with tremendous synthesis potential of carbohydrate active enzymes and secondary metabolites.</title>
        <authorList>
            <person name="Sorensen T."/>
        </authorList>
    </citation>
    <scope>NUCLEOTIDE SEQUENCE [LARGE SCALE GENOMIC DNA]</scope>
    <source>
        <strain evidence="2 3">CBS 135458</strain>
    </source>
</reference>
<comment type="caution">
    <text evidence="2">The sequence shown here is derived from an EMBL/GenBank/DDBJ whole genome shotgun (WGS) entry which is preliminary data.</text>
</comment>
<evidence type="ECO:0000313" key="3">
    <source>
        <dbReference type="Proteomes" id="UP001480595"/>
    </source>
</evidence>
<proteinExistence type="predicted"/>
<dbReference type="RefSeq" id="XP_066719791.1">
    <property type="nucleotide sequence ID" value="XM_066853936.1"/>
</dbReference>
<dbReference type="Proteomes" id="UP001480595">
    <property type="component" value="Unassembled WGS sequence"/>
</dbReference>
<evidence type="ECO:0008006" key="4">
    <source>
        <dbReference type="Google" id="ProtNLM"/>
    </source>
</evidence>
<accession>A0ABR1W5G9</accession>
<gene>
    <name evidence="2" type="ORF">PG994_002527</name>
</gene>
<keyword evidence="1" id="KW-0732">Signal</keyword>
<evidence type="ECO:0000313" key="2">
    <source>
        <dbReference type="EMBL" id="KAK8078720.1"/>
    </source>
</evidence>
<keyword evidence="3" id="KW-1185">Reference proteome</keyword>
<feature type="chain" id="PRO_5046733999" description="Receptor L-domain domain-containing protein" evidence="1">
    <location>
        <begin position="22"/>
        <end position="470"/>
    </location>
</feature>
<dbReference type="GeneID" id="92086999"/>
<protein>
    <recommendedName>
        <fullName evidence="4">Receptor L-domain domain-containing protein</fullName>
    </recommendedName>
</protein>
<dbReference type="EMBL" id="JAQQWL010000003">
    <property type="protein sequence ID" value="KAK8078720.1"/>
    <property type="molecule type" value="Genomic_DNA"/>
</dbReference>
<organism evidence="2 3">
    <name type="scientific">Apiospora phragmitis</name>
    <dbReference type="NCBI Taxonomy" id="2905665"/>
    <lineage>
        <taxon>Eukaryota</taxon>
        <taxon>Fungi</taxon>
        <taxon>Dikarya</taxon>
        <taxon>Ascomycota</taxon>
        <taxon>Pezizomycotina</taxon>
        <taxon>Sordariomycetes</taxon>
        <taxon>Xylariomycetidae</taxon>
        <taxon>Amphisphaeriales</taxon>
        <taxon>Apiosporaceae</taxon>
        <taxon>Apiospora</taxon>
    </lineage>
</organism>
<sequence length="470" mass="51221">MQPSPRNGLLAWLLLLGTASADYHPVHCDSLTIHSQADVDAAVGDKGCQVIDHDVVLASDATGDISLDGIDVVEGSVRSEDGSQVTALRNKAIWEIDGDLVLRGMPKLQNVNFTKLLRVGRQKQSGGELVLEDLPAVTSIDLYELYGFAEFHAVDLPRLDVFRQRRIPTDHASTLEFRNCGPHANLQTLTLLDAEDDNSYNIDHLTISDFHTDPDVPQTEDDSTDFGVILKHNHTARLDLDLDGDAAAWIRSEHVDRAHVSGVRKLWVDGDIDELVVRNSSLAAPFRPRSVASLDLQNCSDFERFAPDYVGNSWFDWTAPLGSSSGLTAATKGLVLRNLPRMYLHPTTTHLQNSTDVDGAGNDRWYNGYCTGGGGGGASVSGSPSARCMGNFTTVVLEGNITNAFFEDFLWAFWSPGVPGGNSFWDEEDPARHPPARARDRALRGRVDGPRLQLHGHGRVAGRRAVSGGV</sequence>
<feature type="signal peptide" evidence="1">
    <location>
        <begin position="1"/>
        <end position="21"/>
    </location>
</feature>
<evidence type="ECO:0000256" key="1">
    <source>
        <dbReference type="SAM" id="SignalP"/>
    </source>
</evidence>
<name>A0ABR1W5G9_9PEZI</name>